<evidence type="ECO:0000256" key="6">
    <source>
        <dbReference type="SAM" id="Coils"/>
    </source>
</evidence>
<dbReference type="InterPro" id="IPR000719">
    <property type="entry name" value="Prot_kinase_dom"/>
</dbReference>
<dbReference type="Pfam" id="PF03793">
    <property type="entry name" value="PASTA"/>
    <property type="match status" value="2"/>
</dbReference>
<dbReference type="PROSITE" id="PS50011">
    <property type="entry name" value="PROTEIN_KINASE_DOM"/>
    <property type="match status" value="1"/>
</dbReference>
<feature type="compositionally biased region" description="Polar residues" evidence="7">
    <location>
        <begin position="572"/>
        <end position="591"/>
    </location>
</feature>
<evidence type="ECO:0000256" key="2">
    <source>
        <dbReference type="ARBA" id="ARBA00022741"/>
    </source>
</evidence>
<feature type="compositionally biased region" description="Low complexity" evidence="7">
    <location>
        <begin position="739"/>
        <end position="765"/>
    </location>
</feature>
<dbReference type="InterPro" id="IPR017441">
    <property type="entry name" value="Protein_kinase_ATP_BS"/>
</dbReference>
<evidence type="ECO:0000259" key="9">
    <source>
        <dbReference type="PROSITE" id="PS50011"/>
    </source>
</evidence>
<keyword evidence="1" id="KW-0808">Transferase</keyword>
<dbReference type="Gene3D" id="3.30.200.20">
    <property type="entry name" value="Phosphorylase Kinase, domain 1"/>
    <property type="match status" value="1"/>
</dbReference>
<feature type="compositionally biased region" description="Basic and acidic residues" evidence="7">
    <location>
        <begin position="392"/>
        <end position="447"/>
    </location>
</feature>
<evidence type="ECO:0000256" key="3">
    <source>
        <dbReference type="ARBA" id="ARBA00022777"/>
    </source>
</evidence>
<dbReference type="PROSITE" id="PS00107">
    <property type="entry name" value="PROTEIN_KINASE_ATP"/>
    <property type="match status" value="1"/>
</dbReference>
<evidence type="ECO:0000259" key="10">
    <source>
        <dbReference type="PROSITE" id="PS51178"/>
    </source>
</evidence>
<gene>
    <name evidence="11" type="ORF">H8704_00175</name>
</gene>
<dbReference type="InterPro" id="IPR011009">
    <property type="entry name" value="Kinase-like_dom_sf"/>
</dbReference>
<dbReference type="SUPFAM" id="SSF56112">
    <property type="entry name" value="Protein kinase-like (PK-like)"/>
    <property type="match status" value="1"/>
</dbReference>
<name>A0ABR7MXG2_9FIRM</name>
<evidence type="ECO:0000256" key="4">
    <source>
        <dbReference type="ARBA" id="ARBA00022840"/>
    </source>
</evidence>
<keyword evidence="6" id="KW-0175">Coiled coil</keyword>
<dbReference type="CDD" id="cd14014">
    <property type="entry name" value="STKc_PknB_like"/>
    <property type="match status" value="1"/>
</dbReference>
<protein>
    <submittedName>
        <fullName evidence="11">PASTA domain-containing protein</fullName>
    </submittedName>
</protein>
<keyword evidence="8" id="KW-0472">Membrane</keyword>
<dbReference type="RefSeq" id="WP_249296841.1">
    <property type="nucleotide sequence ID" value="NZ_JACRSX010000001.1"/>
</dbReference>
<dbReference type="EMBL" id="JACRSX010000001">
    <property type="protein sequence ID" value="MBC8561056.1"/>
    <property type="molecule type" value="Genomic_DNA"/>
</dbReference>
<evidence type="ECO:0000256" key="1">
    <source>
        <dbReference type="ARBA" id="ARBA00022679"/>
    </source>
</evidence>
<dbReference type="InterPro" id="IPR005543">
    <property type="entry name" value="PASTA_dom"/>
</dbReference>
<keyword evidence="3" id="KW-0418">Kinase</keyword>
<proteinExistence type="predicted"/>
<evidence type="ECO:0000256" key="7">
    <source>
        <dbReference type="SAM" id="MobiDB-lite"/>
    </source>
</evidence>
<evidence type="ECO:0000256" key="5">
    <source>
        <dbReference type="PROSITE-ProRule" id="PRU10141"/>
    </source>
</evidence>
<feature type="compositionally biased region" description="Basic and acidic residues" evidence="7">
    <location>
        <begin position="498"/>
        <end position="516"/>
    </location>
</feature>
<dbReference type="InterPro" id="IPR008266">
    <property type="entry name" value="Tyr_kinase_AS"/>
</dbReference>
<feature type="coiled-coil region" evidence="6">
    <location>
        <begin position="341"/>
        <end position="372"/>
    </location>
</feature>
<feature type="binding site" evidence="5">
    <location>
        <position position="77"/>
    </location>
    <ligand>
        <name>ATP</name>
        <dbReference type="ChEBI" id="CHEBI:30616"/>
    </ligand>
</feature>
<dbReference type="Proteomes" id="UP000606193">
    <property type="component" value="Unassembled WGS sequence"/>
</dbReference>
<feature type="region of interest" description="Disordered" evidence="7">
    <location>
        <begin position="555"/>
        <end position="591"/>
    </location>
</feature>
<dbReference type="Gene3D" id="1.10.510.10">
    <property type="entry name" value="Transferase(Phosphotransferase) domain 1"/>
    <property type="match status" value="1"/>
</dbReference>
<organism evidence="11 12">
    <name type="scientific">Jutongia huaianensis</name>
    <dbReference type="NCBI Taxonomy" id="2763668"/>
    <lineage>
        <taxon>Bacteria</taxon>
        <taxon>Bacillati</taxon>
        <taxon>Bacillota</taxon>
        <taxon>Clostridia</taxon>
        <taxon>Lachnospirales</taxon>
        <taxon>Lachnospiraceae</taxon>
        <taxon>Jutongia</taxon>
    </lineage>
</organism>
<dbReference type="PROSITE" id="PS51178">
    <property type="entry name" value="PASTA"/>
    <property type="match status" value="1"/>
</dbReference>
<dbReference type="PANTHER" id="PTHR24348:SF22">
    <property type="entry name" value="NON-SPECIFIC SERINE_THREONINE PROTEIN KINASE"/>
    <property type="match status" value="1"/>
</dbReference>
<accession>A0ABR7MXG2</accession>
<dbReference type="Pfam" id="PF00069">
    <property type="entry name" value="Pkinase"/>
    <property type="match status" value="1"/>
</dbReference>
<reference evidence="11 12" key="1">
    <citation type="submission" date="2020-08" db="EMBL/GenBank/DDBJ databases">
        <title>Genome public.</title>
        <authorList>
            <person name="Liu C."/>
            <person name="Sun Q."/>
        </authorList>
    </citation>
    <scope>NUCLEOTIDE SEQUENCE [LARGE SCALE GENOMIC DNA]</scope>
    <source>
        <strain evidence="11 12">NSJ-37</strain>
    </source>
</reference>
<dbReference type="InterPro" id="IPR045269">
    <property type="entry name" value="Atg1-like"/>
</dbReference>
<feature type="compositionally biased region" description="Basic and acidic residues" evidence="7">
    <location>
        <begin position="457"/>
        <end position="483"/>
    </location>
</feature>
<dbReference type="CDD" id="cd06577">
    <property type="entry name" value="PASTA_pknB"/>
    <property type="match status" value="2"/>
</dbReference>
<evidence type="ECO:0000256" key="8">
    <source>
        <dbReference type="SAM" id="Phobius"/>
    </source>
</evidence>
<dbReference type="SMART" id="SM00740">
    <property type="entry name" value="PASTA"/>
    <property type="match status" value="2"/>
</dbReference>
<evidence type="ECO:0000313" key="12">
    <source>
        <dbReference type="Proteomes" id="UP000606193"/>
    </source>
</evidence>
<evidence type="ECO:0000313" key="11">
    <source>
        <dbReference type="EMBL" id="MBC8561056.1"/>
    </source>
</evidence>
<keyword evidence="4 5" id="KW-0067">ATP-binding</keyword>
<keyword evidence="2 5" id="KW-0547">Nucleotide-binding</keyword>
<keyword evidence="12" id="KW-1185">Reference proteome</keyword>
<feature type="domain" description="Protein kinase" evidence="9">
    <location>
        <begin position="48"/>
        <end position="321"/>
    </location>
</feature>
<dbReference type="PROSITE" id="PS00109">
    <property type="entry name" value="PROTEIN_KINASE_TYR"/>
    <property type="match status" value="1"/>
</dbReference>
<sequence>MEKFNRCWACMEPLEEGQKICPKCQYQNELYYANPRCLKPGTLLNNRFYVGIVLGEGGFGVTYIGWDTILDMTVAIKEYFPANVASRDCTASLTNDINIFGGRSEQEYKLGLERYIREARTLSKFHDLHGIVDIRDFFHENNTAYLVMEYLKGPTLEEHIKQYGRMKPEYVFQIMKPVMRSLEKIHQAGMVHRDISPDNIMLSDGCIKLIDFGAARLANNDNNKSLTVVLKRGFAPEEQYRSNGKQGPWTDVYAICATIYYMLTGKKPPESIERTYEDTLQSFDELEIPVDKEKSDALMKGLAPIYQNRYQSIRDLCNDLYSDSEIPPSQQFRKDQELLEIVEQEELEEESKKEVQKAIEDSIRIREEKKNEKEIPELMEYDQSESIAIWKNTKEPDNFASAKEEQVKPPVDIKPEEPPKSEEDSKPAELPKPEADVKPEEPPKPEADVEPAQLPKPEADVKPEKLPKPEADVKPEEPPKPEADVEPAESSKYVAVSKDIDPLKPVNPKKETDSRKSGYSGAKENDRSPRKIVITIAAILGVVIIVVAGRMIYKGTSPSKPVQNETKKESSVDPSTSADALSETDNTVQTTEPVEEITMVDVKKKTLQAAKAAINSLEDQQLQVTASQEYSDKIKKGCVIRQSISAGEKFEKGTKSEIKLVISKGSKPVVVPSVLNIDKEKAIKKLHRKGLKYKILSYQYSSSYKKGAVMQQKIAAGKTVKKGKMVGLVISDGAKPVAQTSTSAQSQTRTQTKSPTSSTSRSTGSSKKKKDYSNPIVNGGRANPIE</sequence>
<keyword evidence="8" id="KW-1133">Transmembrane helix</keyword>
<dbReference type="Gene3D" id="3.30.10.20">
    <property type="match status" value="2"/>
</dbReference>
<feature type="transmembrane region" description="Helical" evidence="8">
    <location>
        <begin position="532"/>
        <end position="553"/>
    </location>
</feature>
<feature type="region of interest" description="Disordered" evidence="7">
    <location>
        <begin position="392"/>
        <end position="527"/>
    </location>
</feature>
<feature type="region of interest" description="Disordered" evidence="7">
    <location>
        <begin position="736"/>
        <end position="786"/>
    </location>
</feature>
<dbReference type="PANTHER" id="PTHR24348">
    <property type="entry name" value="SERINE/THREONINE-PROTEIN KINASE UNC-51-RELATED"/>
    <property type="match status" value="1"/>
</dbReference>
<comment type="caution">
    <text evidence="11">The sequence shown here is derived from an EMBL/GenBank/DDBJ whole genome shotgun (WGS) entry which is preliminary data.</text>
</comment>
<keyword evidence="8" id="KW-0812">Transmembrane</keyword>
<feature type="domain" description="PASTA" evidence="10">
    <location>
        <begin position="665"/>
        <end position="732"/>
    </location>
</feature>